<dbReference type="EMBL" id="BMFZ01000007">
    <property type="protein sequence ID" value="GGA51411.1"/>
    <property type="molecule type" value="Genomic_DNA"/>
</dbReference>
<keyword evidence="7" id="KW-1185">Reference proteome</keyword>
<dbReference type="InterPro" id="IPR020892">
    <property type="entry name" value="Cyclophilin-type_PPIase_CS"/>
</dbReference>
<dbReference type="EC" id="5.2.1.8" evidence="4"/>
<feature type="signal peptide" evidence="4">
    <location>
        <begin position="1"/>
        <end position="24"/>
    </location>
</feature>
<dbReference type="SUPFAM" id="SSF50891">
    <property type="entry name" value="Cyclophilin-like"/>
    <property type="match status" value="1"/>
</dbReference>
<comment type="similarity">
    <text evidence="1 4">Belongs to the cyclophilin-type PPIase family.</text>
</comment>
<dbReference type="PANTHER" id="PTHR43246">
    <property type="entry name" value="PEPTIDYL-PROLYL CIS-TRANS ISOMERASE CYP38, CHLOROPLASTIC"/>
    <property type="match status" value="1"/>
</dbReference>
<comment type="function">
    <text evidence="4">PPIases accelerate the folding of proteins. It catalyzes the cis-trans isomerization of proline imidic peptide bonds in oligopeptides.</text>
</comment>
<evidence type="ECO:0000313" key="7">
    <source>
        <dbReference type="Proteomes" id="UP000627464"/>
    </source>
</evidence>
<evidence type="ECO:0000256" key="2">
    <source>
        <dbReference type="ARBA" id="ARBA00023110"/>
    </source>
</evidence>
<dbReference type="Proteomes" id="UP000627464">
    <property type="component" value="Unassembled WGS sequence"/>
</dbReference>
<protein>
    <recommendedName>
        <fullName evidence="4">Peptidyl-prolyl cis-trans isomerase</fullName>
        <shortName evidence="4">PPIase</shortName>
        <ecNumber evidence="4">5.2.1.8</ecNumber>
    </recommendedName>
</protein>
<evidence type="ECO:0000256" key="3">
    <source>
        <dbReference type="ARBA" id="ARBA00023235"/>
    </source>
</evidence>
<evidence type="ECO:0000256" key="1">
    <source>
        <dbReference type="ARBA" id="ARBA00007365"/>
    </source>
</evidence>
<evidence type="ECO:0000259" key="5">
    <source>
        <dbReference type="PROSITE" id="PS50072"/>
    </source>
</evidence>
<dbReference type="InterPro" id="IPR002130">
    <property type="entry name" value="Cyclophilin-type_PPIase_dom"/>
</dbReference>
<dbReference type="RefSeq" id="WP_188474223.1">
    <property type="nucleotide sequence ID" value="NZ_BMFZ01000007.1"/>
</dbReference>
<evidence type="ECO:0000256" key="4">
    <source>
        <dbReference type="RuleBase" id="RU363019"/>
    </source>
</evidence>
<keyword evidence="3 4" id="KW-0413">Isomerase</keyword>
<organism evidence="6 7">
    <name type="scientific">Hafnia psychrotolerans</name>
    <dbReference type="NCBI Taxonomy" id="1477018"/>
    <lineage>
        <taxon>Bacteria</taxon>
        <taxon>Pseudomonadati</taxon>
        <taxon>Pseudomonadota</taxon>
        <taxon>Gammaproteobacteria</taxon>
        <taxon>Enterobacterales</taxon>
        <taxon>Hafniaceae</taxon>
        <taxon>Hafnia</taxon>
    </lineage>
</organism>
<comment type="catalytic activity">
    <reaction evidence="4">
        <text>[protein]-peptidylproline (omega=180) = [protein]-peptidylproline (omega=0)</text>
        <dbReference type="Rhea" id="RHEA:16237"/>
        <dbReference type="Rhea" id="RHEA-COMP:10747"/>
        <dbReference type="Rhea" id="RHEA-COMP:10748"/>
        <dbReference type="ChEBI" id="CHEBI:83833"/>
        <dbReference type="ChEBI" id="CHEBI:83834"/>
        <dbReference type="EC" id="5.2.1.8"/>
    </reaction>
</comment>
<dbReference type="GO" id="GO:0016853">
    <property type="term" value="F:isomerase activity"/>
    <property type="evidence" value="ECO:0007669"/>
    <property type="project" value="UniProtKB-KW"/>
</dbReference>
<name>A0ABQ1GW10_9GAMM</name>
<dbReference type="NCBIfam" id="NF008151">
    <property type="entry name" value="PRK10903.1"/>
    <property type="match status" value="1"/>
</dbReference>
<comment type="caution">
    <text evidence="6">The sequence shown here is derived from an EMBL/GenBank/DDBJ whole genome shotgun (WGS) entry which is preliminary data.</text>
</comment>
<dbReference type="PRINTS" id="PR00153">
    <property type="entry name" value="CSAPPISMRASE"/>
</dbReference>
<proteinExistence type="inferred from homology"/>
<dbReference type="InterPro" id="IPR044665">
    <property type="entry name" value="E_coli_cyclophilin_A-like"/>
</dbReference>
<dbReference type="Pfam" id="PF00160">
    <property type="entry name" value="Pro_isomerase"/>
    <property type="match status" value="1"/>
</dbReference>
<dbReference type="CDD" id="cd01920">
    <property type="entry name" value="cyclophilin_EcCYP_like"/>
    <property type="match status" value="1"/>
</dbReference>
<dbReference type="PROSITE" id="PS50072">
    <property type="entry name" value="CSA_PPIASE_2"/>
    <property type="match status" value="1"/>
</dbReference>
<dbReference type="Gene3D" id="2.40.100.10">
    <property type="entry name" value="Cyclophilin-like"/>
    <property type="match status" value="1"/>
</dbReference>
<dbReference type="InterPro" id="IPR029000">
    <property type="entry name" value="Cyclophilin-like_dom_sf"/>
</dbReference>
<evidence type="ECO:0000313" key="6">
    <source>
        <dbReference type="EMBL" id="GGA51411.1"/>
    </source>
</evidence>
<dbReference type="PROSITE" id="PS00170">
    <property type="entry name" value="CSA_PPIASE_1"/>
    <property type="match status" value="1"/>
</dbReference>
<gene>
    <name evidence="6" type="primary">ppiA</name>
    <name evidence="6" type="ORF">GCM10011328_28660</name>
</gene>
<accession>A0ABQ1GW10</accession>
<keyword evidence="2 4" id="KW-0697">Rotamase</keyword>
<sequence>MFKRTLVTFTALLSLAALSPAALAAAQQHVLLTTSAGNIEVELDSAKAPVSVKNFVDYAQSGYYNNTIFHRVIPGFMIQGGGFTADMQQKKTNAPIVNEADNGLRNLRGTIAMARTAEKDSATGQFFFNVADNAFLDHGQRDFGYAVFGKVIKGMDVVDKIAQVKTDNVGPYQNVPTTPVVILSAKVLP</sequence>
<reference evidence="7" key="1">
    <citation type="journal article" date="2019" name="Int. J. Syst. Evol. Microbiol.">
        <title>The Global Catalogue of Microorganisms (GCM) 10K type strain sequencing project: providing services to taxonomists for standard genome sequencing and annotation.</title>
        <authorList>
            <consortium name="The Broad Institute Genomics Platform"/>
            <consortium name="The Broad Institute Genome Sequencing Center for Infectious Disease"/>
            <person name="Wu L."/>
            <person name="Ma J."/>
        </authorList>
    </citation>
    <scope>NUCLEOTIDE SEQUENCE [LARGE SCALE GENOMIC DNA]</scope>
    <source>
        <strain evidence="7">CGMCC 1.12806</strain>
    </source>
</reference>
<keyword evidence="4" id="KW-0732">Signal</keyword>
<feature type="domain" description="PPIase cyclophilin-type" evidence="5">
    <location>
        <begin position="34"/>
        <end position="187"/>
    </location>
</feature>
<feature type="chain" id="PRO_5044982556" description="Peptidyl-prolyl cis-trans isomerase" evidence="4">
    <location>
        <begin position="25"/>
        <end position="189"/>
    </location>
</feature>